<feature type="repeat" description="ANK" evidence="3">
    <location>
        <begin position="934"/>
        <end position="966"/>
    </location>
</feature>
<dbReference type="Pfam" id="PF22939">
    <property type="entry name" value="WHD_GPIID"/>
    <property type="match status" value="1"/>
</dbReference>
<feature type="repeat" description="ANK" evidence="3">
    <location>
        <begin position="1060"/>
        <end position="1092"/>
    </location>
</feature>
<keyword evidence="2 3" id="KW-0040">ANK repeat</keyword>
<feature type="chain" id="PRO_5012076637" evidence="4">
    <location>
        <begin position="33"/>
        <end position="1460"/>
    </location>
</feature>
<feature type="repeat" description="ANK" evidence="3">
    <location>
        <begin position="901"/>
        <end position="933"/>
    </location>
</feature>
<dbReference type="Pfam" id="PF12796">
    <property type="entry name" value="Ank_2"/>
    <property type="match status" value="4"/>
</dbReference>
<dbReference type="PROSITE" id="PS50088">
    <property type="entry name" value="ANK_REPEAT"/>
    <property type="match status" value="14"/>
</dbReference>
<dbReference type="PANTHER" id="PTHR24198:SF165">
    <property type="entry name" value="ANKYRIN REPEAT-CONTAINING PROTEIN-RELATED"/>
    <property type="match status" value="1"/>
</dbReference>
<evidence type="ECO:0000259" key="7">
    <source>
        <dbReference type="Pfam" id="PF24883"/>
    </source>
</evidence>
<feature type="repeat" description="ANK" evidence="3">
    <location>
        <begin position="1324"/>
        <end position="1356"/>
    </location>
</feature>
<dbReference type="Pfam" id="PF08241">
    <property type="entry name" value="Methyltransf_11"/>
    <property type="match status" value="1"/>
</dbReference>
<feature type="repeat" description="ANK" evidence="3">
    <location>
        <begin position="1028"/>
        <end position="1060"/>
    </location>
</feature>
<name>A0A1V6QBN9_9EURO</name>
<evidence type="ECO:0000259" key="6">
    <source>
        <dbReference type="Pfam" id="PF22939"/>
    </source>
</evidence>
<protein>
    <submittedName>
        <fullName evidence="8">Uncharacterized protein</fullName>
    </submittedName>
</protein>
<dbReference type="EMBL" id="MDYN01000007">
    <property type="protein sequence ID" value="OQD86610.1"/>
    <property type="molecule type" value="Genomic_DNA"/>
</dbReference>
<feature type="signal peptide" evidence="4">
    <location>
        <begin position="1"/>
        <end position="32"/>
    </location>
</feature>
<feature type="domain" description="GPI inositol-deacylase winged helix" evidence="6">
    <location>
        <begin position="667"/>
        <end position="757"/>
    </location>
</feature>
<dbReference type="Gene3D" id="3.40.50.300">
    <property type="entry name" value="P-loop containing nucleotide triphosphate hydrolases"/>
    <property type="match status" value="1"/>
</dbReference>
<evidence type="ECO:0000256" key="2">
    <source>
        <dbReference type="ARBA" id="ARBA00023043"/>
    </source>
</evidence>
<feature type="repeat" description="ANK" evidence="3">
    <location>
        <begin position="1093"/>
        <end position="1125"/>
    </location>
</feature>
<gene>
    <name evidence="8" type="ORF">PENANT_c007G10852</name>
</gene>
<evidence type="ECO:0000256" key="4">
    <source>
        <dbReference type="SAM" id="SignalP"/>
    </source>
</evidence>
<feature type="repeat" description="ANK" evidence="3">
    <location>
        <begin position="1126"/>
        <end position="1158"/>
    </location>
</feature>
<feature type="repeat" description="ANK" evidence="3">
    <location>
        <begin position="1228"/>
        <end position="1257"/>
    </location>
</feature>
<dbReference type="SUPFAM" id="SSF48403">
    <property type="entry name" value="Ankyrin repeat"/>
    <property type="match status" value="2"/>
</dbReference>
<evidence type="ECO:0000256" key="3">
    <source>
        <dbReference type="PROSITE-ProRule" id="PRU00023"/>
    </source>
</evidence>
<feature type="domain" description="Methyltransferase type 11" evidence="5">
    <location>
        <begin position="84"/>
        <end position="188"/>
    </location>
</feature>
<dbReference type="InterPro" id="IPR029063">
    <property type="entry name" value="SAM-dependent_MTases_sf"/>
</dbReference>
<feature type="repeat" description="ANK" evidence="3">
    <location>
        <begin position="1291"/>
        <end position="1323"/>
    </location>
</feature>
<keyword evidence="1" id="KW-0677">Repeat</keyword>
<dbReference type="CDD" id="cd02440">
    <property type="entry name" value="AdoMet_MTases"/>
    <property type="match status" value="1"/>
</dbReference>
<keyword evidence="9" id="KW-1185">Reference proteome</keyword>
<evidence type="ECO:0000256" key="1">
    <source>
        <dbReference type="ARBA" id="ARBA00022737"/>
    </source>
</evidence>
<feature type="repeat" description="ANK" evidence="3">
    <location>
        <begin position="1258"/>
        <end position="1290"/>
    </location>
</feature>
<dbReference type="InterPro" id="IPR056884">
    <property type="entry name" value="NPHP3-like_N"/>
</dbReference>
<dbReference type="PRINTS" id="PR01415">
    <property type="entry name" value="ANKYRIN"/>
</dbReference>
<organism evidence="8 9">
    <name type="scientific">Penicillium antarcticum</name>
    <dbReference type="NCBI Taxonomy" id="416450"/>
    <lineage>
        <taxon>Eukaryota</taxon>
        <taxon>Fungi</taxon>
        <taxon>Dikarya</taxon>
        <taxon>Ascomycota</taxon>
        <taxon>Pezizomycotina</taxon>
        <taxon>Eurotiomycetes</taxon>
        <taxon>Eurotiomycetidae</taxon>
        <taxon>Eurotiales</taxon>
        <taxon>Aspergillaceae</taxon>
        <taxon>Penicillium</taxon>
    </lineage>
</organism>
<evidence type="ECO:0000259" key="5">
    <source>
        <dbReference type="Pfam" id="PF08241"/>
    </source>
</evidence>
<feature type="domain" description="Nephrocystin 3-like N-terminal" evidence="7">
    <location>
        <begin position="394"/>
        <end position="557"/>
    </location>
</feature>
<proteinExistence type="predicted"/>
<reference evidence="9" key="1">
    <citation type="journal article" date="2017" name="Nat. Microbiol.">
        <title>Global analysis of biosynthetic gene clusters reveals vast potential of secondary metabolite production in Penicillium species.</title>
        <authorList>
            <person name="Nielsen J.C."/>
            <person name="Grijseels S."/>
            <person name="Prigent S."/>
            <person name="Ji B."/>
            <person name="Dainat J."/>
            <person name="Nielsen K.F."/>
            <person name="Frisvad J.C."/>
            <person name="Workman M."/>
            <person name="Nielsen J."/>
        </authorList>
    </citation>
    <scope>NUCLEOTIDE SEQUENCE [LARGE SCALE GENOMIC DNA]</scope>
    <source>
        <strain evidence="9">IBT 31811</strain>
    </source>
</reference>
<dbReference type="InterPro" id="IPR054471">
    <property type="entry name" value="GPIID_WHD"/>
</dbReference>
<sequence length="1460" mass="160178">MPPSPSRLSSILRLWGMIWFSICLHWEAMTEAVRRDGLTALGRPQQIRDTASAKLLSITSGGFVAYEDTTVVPSLVKAASGMVLELGPGPGNQIHRFDTSLLKQVYGIEPNPHFKDVINAKLAKHNLQDRYKLIICGVEDSDILRKEGITEGSLDTVLCIQVLCAVKDPKNVMKEVWKLLKPGGKFIFWEHGWSRNHLTAVAQAGAVGFLSLGIQVSGNLLEFYSSYKNRDADLAKITDKLEELLGIFKCLDSALKNGLPTTKALSHELDKVVVSCSEIIDELQTRCERFQQEPGSSLKGALHVHGLRVAYPFRKRTLRALEVDIAEMRSNLSLALDVLQLENQKTVGDRIDDLKLLLERTNALQVSSTIHDWLKAPDATVDHNSASAKHHPMTGLWFLESHQFQEWLVTNDSFLWINGFAGSGKSVLMSTTIQHTIRTKQHQFGVGIAFFYFSFGDVSKRTSYSMLSALLLQLSTQNEDGQKDLEQLYQTYNSQKPPLDALLDCLRLCLSRFSQSYLFIDALDESLEGPVREMVLSAIRRMRQWNMPTIHLLVSSRDEVDIRQSLGVSEDQDISIRNSHTDRDILNFVAYELESDPKLRKWHRRHHEIREKLVKQAEGVFIFVACQLSSLRKVLIGNQLDEWLRSLPRDLDETYKRTLCNIEAIYTEDVRRILTALCISDRPLTITELIGAIAVNFSEPPQIDSEGRSYDPNDLFGICGILVEPAVIETYYGQAIVARIAHFSLREYLQSDRMLQQKAKQFGIRQDHANAEMAQTCLVYLSDPNLSVEMSNEMRIAQFPFAKYAAQYWYHHYERTTARRPHLEALALRLFQNKASFAAWVNLHDFDSGMLLVVFERPFHQMPPPIYYSALLGLENVLKALIKASPNQLLRESSLNDNTGHHGCALQAASFEGHESVVQTLLEYGANPNVQGGYSGNALQAASYNGYERIVQMLLEKGADPNIQSENFGGALKTASRRGHKNIVQMFLKRGVEVNAQTALGATALQAASFEGHESVVQILLEHGADRNVGNALQAASRNGHERILRMLLKRDADVNLGTVDSNALLAASLMGHEGCVQLLLEQGANVNVQLGRNGSALVAASSGGFENIVNILLEKGANVNGRGGRGSTALQAALSKGHVKIVQRLLDEGADPNIQGGVFGNALQAASSMGNEKIVEILLEQGVDPSAQGGKYGDALQAASAGGYEGIVQMLLQKAADVDARGGLYGSALQAACLGGYEKIVRVLLKEGANVNARGGEYGNALQAASYRGNESIVQLLLDKGADVNARGGEYGNALQAASYTGNESIVQLLLEKGADVNASGGDFGNALQAASYQAHKNLVHLLLKKGADANAQGGMCGNALQAALYEGFLEVNEIIEMLLTNGADVNAQGGEYGNALQMASHGGYGNIVQMLLDRGANVDAQGGEYGSALRAAFYEGHEDIVEMLLQKGADRSELEDLA</sequence>
<dbReference type="InterPro" id="IPR027417">
    <property type="entry name" value="P-loop_NTPase"/>
</dbReference>
<dbReference type="Gene3D" id="1.25.40.20">
    <property type="entry name" value="Ankyrin repeat-containing domain"/>
    <property type="match status" value="4"/>
</dbReference>
<dbReference type="Proteomes" id="UP000191672">
    <property type="component" value="Unassembled WGS sequence"/>
</dbReference>
<dbReference type="Gene3D" id="3.40.50.150">
    <property type="entry name" value="Vaccinia Virus protein VP39"/>
    <property type="match status" value="1"/>
</dbReference>
<evidence type="ECO:0000313" key="8">
    <source>
        <dbReference type="EMBL" id="OQD86610.1"/>
    </source>
</evidence>
<dbReference type="SUPFAM" id="SSF52540">
    <property type="entry name" value="P-loop containing nucleoside triphosphate hydrolases"/>
    <property type="match status" value="1"/>
</dbReference>
<dbReference type="STRING" id="416450.A0A1V6QBN9"/>
<feature type="repeat" description="ANK" evidence="3">
    <location>
        <begin position="1000"/>
        <end position="1032"/>
    </location>
</feature>
<dbReference type="PANTHER" id="PTHR24198">
    <property type="entry name" value="ANKYRIN REPEAT AND PROTEIN KINASE DOMAIN-CONTAINING PROTEIN"/>
    <property type="match status" value="1"/>
</dbReference>
<feature type="repeat" description="ANK" evidence="3">
    <location>
        <begin position="1426"/>
        <end position="1458"/>
    </location>
</feature>
<dbReference type="Pfam" id="PF00023">
    <property type="entry name" value="Ank"/>
    <property type="match status" value="4"/>
</dbReference>
<evidence type="ECO:0000313" key="9">
    <source>
        <dbReference type="Proteomes" id="UP000191672"/>
    </source>
</evidence>
<dbReference type="SMART" id="SM00248">
    <property type="entry name" value="ANK"/>
    <property type="match status" value="18"/>
</dbReference>
<feature type="repeat" description="ANK" evidence="3">
    <location>
        <begin position="1360"/>
        <end position="1392"/>
    </location>
</feature>
<dbReference type="PROSITE" id="PS50297">
    <property type="entry name" value="ANK_REP_REGION"/>
    <property type="match status" value="8"/>
</dbReference>
<comment type="caution">
    <text evidence="8">The sequence shown here is derived from an EMBL/GenBank/DDBJ whole genome shotgun (WGS) entry which is preliminary data.</text>
</comment>
<keyword evidence="4" id="KW-0732">Signal</keyword>
<dbReference type="InterPro" id="IPR036770">
    <property type="entry name" value="Ankyrin_rpt-contain_sf"/>
</dbReference>
<feature type="repeat" description="ANK" evidence="3">
    <location>
        <begin position="1393"/>
        <end position="1425"/>
    </location>
</feature>
<dbReference type="InterPro" id="IPR002110">
    <property type="entry name" value="Ankyrin_rpt"/>
</dbReference>
<dbReference type="Pfam" id="PF24883">
    <property type="entry name" value="NPHP3_N"/>
    <property type="match status" value="1"/>
</dbReference>
<dbReference type="GO" id="GO:0008757">
    <property type="term" value="F:S-adenosylmethionine-dependent methyltransferase activity"/>
    <property type="evidence" value="ECO:0007669"/>
    <property type="project" value="InterPro"/>
</dbReference>
<dbReference type="InterPro" id="IPR013216">
    <property type="entry name" value="Methyltransf_11"/>
</dbReference>
<dbReference type="SUPFAM" id="SSF53335">
    <property type="entry name" value="S-adenosyl-L-methionine-dependent methyltransferases"/>
    <property type="match status" value="1"/>
</dbReference>
<accession>A0A1V6QBN9</accession>